<evidence type="ECO:0000313" key="1">
    <source>
        <dbReference type="EMBL" id="MBW9093117.1"/>
    </source>
</evidence>
<comment type="caution">
    <text evidence="1">The sequence shown here is derived from an EMBL/GenBank/DDBJ whole genome shotgun (WGS) entry which is preliminary data.</text>
</comment>
<dbReference type="RefSeq" id="WP_220299839.1">
    <property type="nucleotide sequence ID" value="NZ_JAEUAW010000003.1"/>
</dbReference>
<dbReference type="Proteomes" id="UP001196843">
    <property type="component" value="Unassembled WGS sequence"/>
</dbReference>
<gene>
    <name evidence="1" type="ORF">JNB62_05430</name>
</gene>
<keyword evidence="2" id="KW-1185">Reference proteome</keyword>
<evidence type="ECO:0000313" key="2">
    <source>
        <dbReference type="Proteomes" id="UP001196843"/>
    </source>
</evidence>
<dbReference type="EMBL" id="JAEUAW010000003">
    <property type="protein sequence ID" value="MBW9093117.1"/>
    <property type="molecule type" value="Genomic_DNA"/>
</dbReference>
<accession>A0ABS7HLL4</accession>
<sequence length="215" mass="23373">MTIDNPIPEDGGKRDWVRALGHGLLGELPGGSTAAAMLAQAVQSKQSERFLDWAAMTNARLAALEAAGIHVDAQDPEFVALFTRLHRAASETADEEKRHILSQAAANSGSWSQVPYDLRAEYAAVVADLLPIHIRTLAAMERAMQRDAATGDYLVAIASFPWLAEQIGLPEIDARRITDYLEQRDLGQSGDNGGAMRPRLTPFGQGLLDYVRAPR</sequence>
<protein>
    <submittedName>
        <fullName evidence="1">Uncharacterized protein</fullName>
    </submittedName>
</protein>
<organism evidence="1 2">
    <name type="scientific">Microbacterium jejuense</name>
    <dbReference type="NCBI Taxonomy" id="1263637"/>
    <lineage>
        <taxon>Bacteria</taxon>
        <taxon>Bacillati</taxon>
        <taxon>Actinomycetota</taxon>
        <taxon>Actinomycetes</taxon>
        <taxon>Micrococcales</taxon>
        <taxon>Microbacteriaceae</taxon>
        <taxon>Microbacterium</taxon>
    </lineage>
</organism>
<proteinExistence type="predicted"/>
<name>A0ABS7HLL4_9MICO</name>
<reference evidence="1 2" key="1">
    <citation type="journal article" date="2021" name="MBio">
        <title>Poor Competitiveness of Bradyrhizobium in Pigeon Pea Root Colonization in Indian Soils.</title>
        <authorList>
            <person name="Chalasani D."/>
            <person name="Basu A."/>
            <person name="Pullabhotla S.V.S.R.N."/>
            <person name="Jorrin B."/>
            <person name="Neal A.L."/>
            <person name="Poole P.S."/>
            <person name="Podile A.R."/>
            <person name="Tkacz A."/>
        </authorList>
    </citation>
    <scope>NUCLEOTIDE SEQUENCE [LARGE SCALE GENOMIC DNA]</scope>
    <source>
        <strain evidence="1 2">HU14</strain>
    </source>
</reference>